<evidence type="ECO:0000313" key="11">
    <source>
        <dbReference type="Proteomes" id="UP000029120"/>
    </source>
</evidence>
<evidence type="ECO:0000256" key="4">
    <source>
        <dbReference type="ARBA" id="ARBA00022723"/>
    </source>
</evidence>
<keyword evidence="11" id="KW-1185">Reference proteome</keyword>
<dbReference type="PANTHER" id="PTHR47947:SF19">
    <property type="entry name" value="CYTOCHROME P450 82C3-RELATED"/>
    <property type="match status" value="1"/>
</dbReference>
<sequence>MDTYLFSLFVPIFAFVFIALSKKIKKPKHKKAPEPSGAWPIIGHLHLLGGKDQLLYRTLGEMADHYGPAMSLRLGSSEAFVVSSFEVAKDCFTTNDKALASRPMTAAAKHMGYNFAVFGFAPYSSFWREMRKIATVELLSNRRLQMLKHVRVSEIAMGVQDLYSLWVKKGGSEPVMVDLKTWLEDMTLNMIVRMVAGKRYFGCGSVSSEDTDEARQCKKAIAKFFHLIGIFTVSDAFPTLTWFDLQGHEKKMKRTGSELDVILERWIENHKQQRNDSGTKENNDSDFIDVMLSLAEQGKLSHLQYDADTSIKSTCLALILGGSDTTASTLTWAIALLLNNKEMLKKAQDEIDLQVGTDRNVEDSDIENLVYLQAIIKETLRLYPAGPLLGPREALENCTVAGYNVSRGKRLIVNVWKIQRDPKVYMEPNEFRPERFITGEAKEFDVRGKNFELIPFGSGRRSCPGSSLALQVLHLGLARFLHSFEVKTILDLPVDMSESPGLTIPKATPFEVLISPRLEKQLFV</sequence>
<evidence type="ECO:0000256" key="3">
    <source>
        <dbReference type="ARBA" id="ARBA00022617"/>
    </source>
</evidence>
<keyword evidence="7 9" id="KW-0503">Monooxygenase</keyword>
<keyword evidence="6 8" id="KW-0408">Iron</keyword>
<comment type="cofactor">
    <cofactor evidence="1 8">
        <name>heme</name>
        <dbReference type="ChEBI" id="CHEBI:30413"/>
    </cofactor>
</comment>
<dbReference type="Proteomes" id="UP000029120">
    <property type="component" value="Chromosome 7"/>
</dbReference>
<dbReference type="eggNOG" id="KOG0156">
    <property type="taxonomic scope" value="Eukaryota"/>
</dbReference>
<evidence type="ECO:0000256" key="7">
    <source>
        <dbReference type="ARBA" id="ARBA00023033"/>
    </source>
</evidence>
<dbReference type="Pfam" id="PF00067">
    <property type="entry name" value="p450"/>
    <property type="match status" value="1"/>
</dbReference>
<dbReference type="GO" id="GO:0020037">
    <property type="term" value="F:heme binding"/>
    <property type="evidence" value="ECO:0007669"/>
    <property type="project" value="InterPro"/>
</dbReference>
<evidence type="ECO:0000256" key="1">
    <source>
        <dbReference type="ARBA" id="ARBA00001971"/>
    </source>
</evidence>
<proteinExistence type="inferred from homology"/>
<dbReference type="GO" id="GO:0005506">
    <property type="term" value="F:iron ion binding"/>
    <property type="evidence" value="ECO:0007669"/>
    <property type="project" value="InterPro"/>
</dbReference>
<gene>
    <name evidence="10" type="ordered locus">AALP_Aa7g181800</name>
</gene>
<evidence type="ECO:0000313" key="10">
    <source>
        <dbReference type="EMBL" id="KFK29809.1"/>
    </source>
</evidence>
<feature type="binding site" description="axial binding residue" evidence="8">
    <location>
        <position position="463"/>
    </location>
    <ligand>
        <name>heme</name>
        <dbReference type="ChEBI" id="CHEBI:30413"/>
    </ligand>
    <ligandPart>
        <name>Fe</name>
        <dbReference type="ChEBI" id="CHEBI:18248"/>
    </ligandPart>
</feature>
<reference evidence="11" key="1">
    <citation type="journal article" date="2015" name="Nat. Plants">
        <title>Genome expansion of Arabis alpina linked with retrotransposition and reduced symmetric DNA methylation.</title>
        <authorList>
            <person name="Willing E.M."/>
            <person name="Rawat V."/>
            <person name="Mandakova T."/>
            <person name="Maumus F."/>
            <person name="James G.V."/>
            <person name="Nordstroem K.J."/>
            <person name="Becker C."/>
            <person name="Warthmann N."/>
            <person name="Chica C."/>
            <person name="Szarzynska B."/>
            <person name="Zytnicki M."/>
            <person name="Albani M.C."/>
            <person name="Kiefer C."/>
            <person name="Bergonzi S."/>
            <person name="Castaings L."/>
            <person name="Mateos J.L."/>
            <person name="Berns M.C."/>
            <person name="Bujdoso N."/>
            <person name="Piofczyk T."/>
            <person name="de Lorenzo L."/>
            <person name="Barrero-Sicilia C."/>
            <person name="Mateos I."/>
            <person name="Piednoel M."/>
            <person name="Hagmann J."/>
            <person name="Chen-Min-Tao R."/>
            <person name="Iglesias-Fernandez R."/>
            <person name="Schuster S.C."/>
            <person name="Alonso-Blanco C."/>
            <person name="Roudier F."/>
            <person name="Carbonero P."/>
            <person name="Paz-Ares J."/>
            <person name="Davis S.J."/>
            <person name="Pecinka A."/>
            <person name="Quesneville H."/>
            <person name="Colot V."/>
            <person name="Lysak M.A."/>
            <person name="Weigel D."/>
            <person name="Coupland G."/>
            <person name="Schneeberger K."/>
        </authorList>
    </citation>
    <scope>NUCLEOTIDE SEQUENCE [LARGE SCALE GENOMIC DNA]</scope>
    <source>
        <strain evidence="11">cv. Pajares</strain>
    </source>
</reference>
<dbReference type="PRINTS" id="PR00463">
    <property type="entry name" value="EP450I"/>
</dbReference>
<evidence type="ECO:0008006" key="12">
    <source>
        <dbReference type="Google" id="ProtNLM"/>
    </source>
</evidence>
<evidence type="ECO:0000256" key="5">
    <source>
        <dbReference type="ARBA" id="ARBA00023002"/>
    </source>
</evidence>
<dbReference type="OMA" id="VVELNRW"/>
<dbReference type="PROSITE" id="PS00086">
    <property type="entry name" value="CYTOCHROME_P450"/>
    <property type="match status" value="1"/>
</dbReference>
<dbReference type="Gene3D" id="1.10.630.10">
    <property type="entry name" value="Cytochrome P450"/>
    <property type="match status" value="1"/>
</dbReference>
<keyword evidence="5 9" id="KW-0560">Oxidoreductase</keyword>
<evidence type="ECO:0000256" key="9">
    <source>
        <dbReference type="RuleBase" id="RU000461"/>
    </source>
</evidence>
<evidence type="ECO:0000256" key="6">
    <source>
        <dbReference type="ARBA" id="ARBA00023004"/>
    </source>
</evidence>
<name>A0A087GIV7_ARAAL</name>
<dbReference type="GO" id="GO:0016709">
    <property type="term" value="F:oxidoreductase activity, acting on paired donors, with incorporation or reduction of molecular oxygen, NAD(P)H as one donor, and incorporation of one atom of oxygen"/>
    <property type="evidence" value="ECO:0007669"/>
    <property type="project" value="UniProtKB-ARBA"/>
</dbReference>
<dbReference type="AlphaFoldDB" id="A0A087GIV7"/>
<dbReference type="InterPro" id="IPR036396">
    <property type="entry name" value="Cyt_P450_sf"/>
</dbReference>
<organism evidence="10 11">
    <name type="scientific">Arabis alpina</name>
    <name type="common">Alpine rock-cress</name>
    <dbReference type="NCBI Taxonomy" id="50452"/>
    <lineage>
        <taxon>Eukaryota</taxon>
        <taxon>Viridiplantae</taxon>
        <taxon>Streptophyta</taxon>
        <taxon>Embryophyta</taxon>
        <taxon>Tracheophyta</taxon>
        <taxon>Spermatophyta</taxon>
        <taxon>Magnoliopsida</taxon>
        <taxon>eudicotyledons</taxon>
        <taxon>Gunneridae</taxon>
        <taxon>Pentapetalae</taxon>
        <taxon>rosids</taxon>
        <taxon>malvids</taxon>
        <taxon>Brassicales</taxon>
        <taxon>Brassicaceae</taxon>
        <taxon>Arabideae</taxon>
        <taxon>Arabis</taxon>
    </lineage>
</organism>
<dbReference type="InterPro" id="IPR002401">
    <property type="entry name" value="Cyt_P450_E_grp-I"/>
</dbReference>
<keyword evidence="4 8" id="KW-0479">Metal-binding</keyword>
<dbReference type="CDD" id="cd20654">
    <property type="entry name" value="CYP82"/>
    <property type="match status" value="1"/>
</dbReference>
<dbReference type="OrthoDB" id="2789670at2759"/>
<keyword evidence="3 8" id="KW-0349">Heme</keyword>
<dbReference type="InterPro" id="IPR001128">
    <property type="entry name" value="Cyt_P450"/>
</dbReference>
<comment type="similarity">
    <text evidence="2 9">Belongs to the cytochrome P450 family.</text>
</comment>
<dbReference type="Gramene" id="KFK29809">
    <property type="protein sequence ID" value="KFK29809"/>
    <property type="gene ID" value="AALP_AA7G181800"/>
</dbReference>
<accession>A0A087GIV7</accession>
<dbReference type="PANTHER" id="PTHR47947">
    <property type="entry name" value="CYTOCHROME P450 82C3-RELATED"/>
    <property type="match status" value="1"/>
</dbReference>
<dbReference type="FunFam" id="1.10.630.10:FF:000026">
    <property type="entry name" value="Cytochrome P450 82C4"/>
    <property type="match status" value="1"/>
</dbReference>
<dbReference type="SUPFAM" id="SSF48264">
    <property type="entry name" value="Cytochrome P450"/>
    <property type="match status" value="1"/>
</dbReference>
<dbReference type="PRINTS" id="PR00385">
    <property type="entry name" value="P450"/>
</dbReference>
<dbReference type="InterPro" id="IPR050651">
    <property type="entry name" value="Plant_Cytochrome_P450_Monoox"/>
</dbReference>
<evidence type="ECO:0000256" key="2">
    <source>
        <dbReference type="ARBA" id="ARBA00010617"/>
    </source>
</evidence>
<protein>
    <recommendedName>
        <fullName evidence="12">Cytochrome p450</fullName>
    </recommendedName>
</protein>
<dbReference type="EMBL" id="CM002875">
    <property type="protein sequence ID" value="KFK29809.1"/>
    <property type="molecule type" value="Genomic_DNA"/>
</dbReference>
<evidence type="ECO:0000256" key="8">
    <source>
        <dbReference type="PIRSR" id="PIRSR602401-1"/>
    </source>
</evidence>
<dbReference type="InterPro" id="IPR017972">
    <property type="entry name" value="Cyt_P450_CS"/>
</dbReference>